<keyword evidence="2" id="KW-1185">Reference proteome</keyword>
<dbReference type="EMBL" id="CP060723">
    <property type="protein sequence ID" value="QNN42810.1"/>
    <property type="molecule type" value="Genomic_DNA"/>
</dbReference>
<gene>
    <name evidence="1" type="ORF">H9L23_01450</name>
</gene>
<evidence type="ECO:0000313" key="1">
    <source>
        <dbReference type="EMBL" id="QNN42810.1"/>
    </source>
</evidence>
<name>A0A7G9QHI5_9SPHI</name>
<organism evidence="1 2">
    <name type="scientific">Pedobacter roseus</name>
    <dbReference type="NCBI Taxonomy" id="336820"/>
    <lineage>
        <taxon>Bacteria</taxon>
        <taxon>Pseudomonadati</taxon>
        <taxon>Bacteroidota</taxon>
        <taxon>Sphingobacteriia</taxon>
        <taxon>Sphingobacteriales</taxon>
        <taxon>Sphingobacteriaceae</taxon>
        <taxon>Pedobacter</taxon>
    </lineage>
</organism>
<dbReference type="RefSeq" id="WP_187593328.1">
    <property type="nucleotide sequence ID" value="NZ_CP060723.1"/>
</dbReference>
<protein>
    <submittedName>
        <fullName evidence="1">Uncharacterized protein</fullName>
    </submittedName>
</protein>
<reference evidence="1 2" key="1">
    <citation type="submission" date="2020-08" db="EMBL/GenBank/DDBJ databases">
        <title>Genome sequence of Pedobacter roseus KACC 11594T.</title>
        <authorList>
            <person name="Hyun D.-W."/>
            <person name="Bae J.-W."/>
        </authorList>
    </citation>
    <scope>NUCLEOTIDE SEQUENCE [LARGE SCALE GENOMIC DNA]</scope>
    <source>
        <strain evidence="1 2">KACC 11594</strain>
    </source>
</reference>
<dbReference type="KEGG" id="proe:H9L23_01450"/>
<accession>A0A7G9QHI5</accession>
<evidence type="ECO:0000313" key="2">
    <source>
        <dbReference type="Proteomes" id="UP000515806"/>
    </source>
</evidence>
<dbReference type="AlphaFoldDB" id="A0A7G9QHI5"/>
<proteinExistence type="predicted"/>
<sequence>MDIHELPYRIKSARRKKRLVKTDQDKQLIRLYKKRSELWEQQRMLPMVPLESPYQRGWKRFFVLRADIAHSPRADFYNTLLHKINTVEHHHDKSFKRKKRRRGRYGYEIRRQSLRELTPYLWQSSKLNLSEQEKACFTQVETYDVITRRQEVKYVFTEPWRYTLKITPHIITHKKLLNSNIEQELDYIEKYIQCNNLRGRMHVLTNGRSGYRWKYGSLGKYDHIKKVPKYSTKEAYCEFDF</sequence>
<dbReference type="Proteomes" id="UP000515806">
    <property type="component" value="Chromosome"/>
</dbReference>